<sequence>MPAIQGCNTVKILLHFDCVSTERLVSRGSDAPDPPGLPGIDPAVASWRPQVLVSLQAEEKDGRPWARRATSIDGKEVGGKKERP</sequence>
<evidence type="ECO:0000313" key="3">
    <source>
        <dbReference type="Proteomes" id="UP000016922"/>
    </source>
</evidence>
<dbReference type="HOGENOM" id="CLU_2527661_0_0_1"/>
<feature type="region of interest" description="Disordered" evidence="1">
    <location>
        <begin position="59"/>
        <end position="84"/>
    </location>
</feature>
<dbReference type="GeneID" id="19463674"/>
<dbReference type="AlphaFoldDB" id="S3DMW6"/>
<protein>
    <submittedName>
        <fullName evidence="2">Uncharacterized protein</fullName>
    </submittedName>
</protein>
<name>S3DMW6_GLAL2</name>
<keyword evidence="3" id="KW-1185">Reference proteome</keyword>
<gene>
    <name evidence="2" type="ORF">GLAREA_04619</name>
</gene>
<evidence type="ECO:0000256" key="1">
    <source>
        <dbReference type="SAM" id="MobiDB-lite"/>
    </source>
</evidence>
<organism evidence="2 3">
    <name type="scientific">Glarea lozoyensis (strain ATCC 20868 / MF5171)</name>
    <dbReference type="NCBI Taxonomy" id="1116229"/>
    <lineage>
        <taxon>Eukaryota</taxon>
        <taxon>Fungi</taxon>
        <taxon>Dikarya</taxon>
        <taxon>Ascomycota</taxon>
        <taxon>Pezizomycotina</taxon>
        <taxon>Leotiomycetes</taxon>
        <taxon>Helotiales</taxon>
        <taxon>Helotiaceae</taxon>
        <taxon>Glarea</taxon>
    </lineage>
</organism>
<dbReference type="RefSeq" id="XP_008085187.1">
    <property type="nucleotide sequence ID" value="XM_008086996.1"/>
</dbReference>
<evidence type="ECO:0000313" key="2">
    <source>
        <dbReference type="EMBL" id="EPE27828.1"/>
    </source>
</evidence>
<dbReference type="Proteomes" id="UP000016922">
    <property type="component" value="Unassembled WGS sequence"/>
</dbReference>
<feature type="compositionally biased region" description="Basic and acidic residues" evidence="1">
    <location>
        <begin position="73"/>
        <end position="84"/>
    </location>
</feature>
<accession>S3DMW6</accession>
<dbReference type="EMBL" id="KE145369">
    <property type="protein sequence ID" value="EPE27828.1"/>
    <property type="molecule type" value="Genomic_DNA"/>
</dbReference>
<reference evidence="2 3" key="1">
    <citation type="journal article" date="2013" name="BMC Genomics">
        <title>Genomics-driven discovery of the pneumocandin biosynthetic gene cluster in the fungus Glarea lozoyensis.</title>
        <authorList>
            <person name="Chen L."/>
            <person name="Yue Q."/>
            <person name="Zhang X."/>
            <person name="Xiang M."/>
            <person name="Wang C."/>
            <person name="Li S."/>
            <person name="Che Y."/>
            <person name="Ortiz-Lopez F.J."/>
            <person name="Bills G.F."/>
            <person name="Liu X."/>
            <person name="An Z."/>
        </authorList>
    </citation>
    <scope>NUCLEOTIDE SEQUENCE [LARGE SCALE GENOMIC DNA]</scope>
    <source>
        <strain evidence="3">ATCC 20868 / MF5171</strain>
    </source>
</reference>
<dbReference type="KEGG" id="glz:GLAREA_04619"/>
<proteinExistence type="predicted"/>